<evidence type="ECO:0000313" key="7">
    <source>
        <dbReference type="Proteomes" id="UP001479436"/>
    </source>
</evidence>
<dbReference type="SUPFAM" id="SSF50978">
    <property type="entry name" value="WD40 repeat-like"/>
    <property type="match status" value="1"/>
</dbReference>
<dbReference type="PANTHER" id="PTHR19879:SF1">
    <property type="entry name" value="CANNONBALL-RELATED"/>
    <property type="match status" value="1"/>
</dbReference>
<dbReference type="Gene3D" id="2.130.10.10">
    <property type="entry name" value="YVTN repeat-like/Quinoprotein amine dehydrogenase"/>
    <property type="match status" value="2"/>
</dbReference>
<reference evidence="6 7" key="1">
    <citation type="submission" date="2023-04" db="EMBL/GenBank/DDBJ databases">
        <title>Genome of Basidiobolus ranarum AG-B5.</title>
        <authorList>
            <person name="Stajich J.E."/>
            <person name="Carter-House D."/>
            <person name="Gryganskyi A."/>
        </authorList>
    </citation>
    <scope>NUCLEOTIDE SEQUENCE [LARGE SCALE GENOMIC DNA]</scope>
    <source>
        <strain evidence="6 7">AG-B5</strain>
    </source>
</reference>
<evidence type="ECO:0000256" key="1">
    <source>
        <dbReference type="ARBA" id="ARBA00022574"/>
    </source>
</evidence>
<feature type="repeat" description="WD" evidence="3">
    <location>
        <begin position="262"/>
        <end position="303"/>
    </location>
</feature>
<dbReference type="PANTHER" id="PTHR19879">
    <property type="entry name" value="TRANSCRIPTION INITIATION FACTOR TFIID"/>
    <property type="match status" value="1"/>
</dbReference>
<gene>
    <name evidence="6" type="primary">SPT8</name>
    <name evidence="6" type="ORF">K7432_006391</name>
</gene>
<keyword evidence="2" id="KW-0677">Repeat</keyword>
<accession>A0ABR2W2K6</accession>
<evidence type="ECO:0000256" key="3">
    <source>
        <dbReference type="PROSITE-ProRule" id="PRU00221"/>
    </source>
</evidence>
<dbReference type="InterPro" id="IPR001680">
    <property type="entry name" value="WD40_rpt"/>
</dbReference>
<feature type="compositionally biased region" description="Acidic residues" evidence="4">
    <location>
        <begin position="36"/>
        <end position="83"/>
    </location>
</feature>
<evidence type="ECO:0000256" key="2">
    <source>
        <dbReference type="ARBA" id="ARBA00022737"/>
    </source>
</evidence>
<dbReference type="InterPro" id="IPR057544">
    <property type="entry name" value="Beta-prop_SPT8"/>
</dbReference>
<proteinExistence type="predicted"/>
<feature type="domain" description="Transcription factor spt8 beta-propeller" evidence="5">
    <location>
        <begin position="133"/>
        <end position="321"/>
    </location>
</feature>
<dbReference type="PROSITE" id="PS50294">
    <property type="entry name" value="WD_REPEATS_REGION"/>
    <property type="match status" value="1"/>
</dbReference>
<feature type="repeat" description="WD" evidence="3">
    <location>
        <begin position="304"/>
        <end position="351"/>
    </location>
</feature>
<dbReference type="InterPro" id="IPR015943">
    <property type="entry name" value="WD40/YVTN_repeat-like_dom_sf"/>
</dbReference>
<evidence type="ECO:0000313" key="6">
    <source>
        <dbReference type="EMBL" id="KAK9717185.1"/>
    </source>
</evidence>
<organism evidence="6 7">
    <name type="scientific">Basidiobolus ranarum</name>
    <dbReference type="NCBI Taxonomy" id="34480"/>
    <lineage>
        <taxon>Eukaryota</taxon>
        <taxon>Fungi</taxon>
        <taxon>Fungi incertae sedis</taxon>
        <taxon>Zoopagomycota</taxon>
        <taxon>Entomophthoromycotina</taxon>
        <taxon>Basidiobolomycetes</taxon>
        <taxon>Basidiobolales</taxon>
        <taxon>Basidiobolaceae</taxon>
        <taxon>Basidiobolus</taxon>
    </lineage>
</organism>
<sequence length="494" mass="55606">MGYNTESDVSEDEANEDLEDFGDSLQDDSFSVKPEDLDDIDMLDQIDEEEEDDDDDELIDPDNEEEDMDDDEQDDMDEGEEVKEEAKEEIKEEEEETGEVTIDAGGILHKYFDTTKVTPRRKLQDNADTCKTYDIIPYVAAIEPYNIYCMANTRCMRWVFTGSEDGYVRKYDFFASMNGKTPLAQSQRHNHVDSVTKSGILLSYWENEEQTPTVKTSPEVKVSPVYSLAVHSEGIWALTGLENGDINLWSVRHEEGNCQHVLRKHTDPVSVLKITPNEIGVVSGSWDRSVLHWDLNTGDIVRKYTGHKSQISSIAFQPTYAEEQSTQVLMTTSIDGTCLFWDLRDPKAIPRKITAPEKCPPWCLSSCWSVDGNKVYCGRRNGTVDEWDFGSGKFIRSLKMPSNSGPVSFVACMANGRHLVCASNDNIRMWNLSMDGAEGKLIPFQIIPGHHGGVVSDIHIDETSKYMITTSGNRGWEGTSTNCALFYDIVPTLS</sequence>
<dbReference type="EMBL" id="JASJQH010007156">
    <property type="protein sequence ID" value="KAK9717185.1"/>
    <property type="molecule type" value="Genomic_DNA"/>
</dbReference>
<keyword evidence="1 3" id="KW-0853">WD repeat</keyword>
<protein>
    <submittedName>
        <fullName evidence="6">Transcription factor spt8</fullName>
    </submittedName>
</protein>
<keyword evidence="7" id="KW-1185">Reference proteome</keyword>
<comment type="caution">
    <text evidence="6">The sequence shown here is derived from an EMBL/GenBank/DDBJ whole genome shotgun (WGS) entry which is preliminary data.</text>
</comment>
<dbReference type="InterPro" id="IPR019775">
    <property type="entry name" value="WD40_repeat_CS"/>
</dbReference>
<dbReference type="PROSITE" id="PS00678">
    <property type="entry name" value="WD_REPEATS_1"/>
    <property type="match status" value="1"/>
</dbReference>
<feature type="region of interest" description="Disordered" evidence="4">
    <location>
        <begin position="1"/>
        <end position="98"/>
    </location>
</feature>
<feature type="domain" description="Transcription factor spt8 beta-propeller" evidence="5">
    <location>
        <begin position="326"/>
        <end position="489"/>
    </location>
</feature>
<dbReference type="SMART" id="SM00320">
    <property type="entry name" value="WD40"/>
    <property type="match status" value="7"/>
</dbReference>
<dbReference type="InterPro" id="IPR036322">
    <property type="entry name" value="WD40_repeat_dom_sf"/>
</dbReference>
<dbReference type="Proteomes" id="UP001479436">
    <property type="component" value="Unassembled WGS sequence"/>
</dbReference>
<name>A0ABR2W2K6_9FUNG</name>
<dbReference type="Pfam" id="PF23798">
    <property type="entry name" value="Beta-prop_SPT8"/>
    <property type="match status" value="2"/>
</dbReference>
<dbReference type="PROSITE" id="PS50082">
    <property type="entry name" value="WD_REPEATS_2"/>
    <property type="match status" value="2"/>
</dbReference>
<evidence type="ECO:0000259" key="5">
    <source>
        <dbReference type="Pfam" id="PF23798"/>
    </source>
</evidence>
<feature type="compositionally biased region" description="Acidic residues" evidence="4">
    <location>
        <begin position="8"/>
        <end position="26"/>
    </location>
</feature>
<evidence type="ECO:0000256" key="4">
    <source>
        <dbReference type="SAM" id="MobiDB-lite"/>
    </source>
</evidence>